<dbReference type="RefSeq" id="WP_285972742.1">
    <property type="nucleotide sequence ID" value="NZ_CP127294.1"/>
</dbReference>
<keyword evidence="2" id="KW-1185">Reference proteome</keyword>
<proteinExistence type="predicted"/>
<dbReference type="KEGG" id="acab:QRX50_16095"/>
<dbReference type="Proteomes" id="UP001236014">
    <property type="component" value="Chromosome"/>
</dbReference>
<name>A0A9Y2MUT4_9PSEU</name>
<reference evidence="1 2" key="1">
    <citation type="submission" date="2023-06" db="EMBL/GenBank/DDBJ databases">
        <authorList>
            <person name="Oyuntsetseg B."/>
            <person name="Kim S.B."/>
        </authorList>
    </citation>
    <scope>NUCLEOTIDE SEQUENCE [LARGE SCALE GENOMIC DNA]</scope>
    <source>
        <strain evidence="1 2">2-15</strain>
    </source>
</reference>
<dbReference type="InterPro" id="IPR021365">
    <property type="entry name" value="DUF2891"/>
</dbReference>
<organism evidence="1 2">
    <name type="scientific">Amycolatopsis carbonis</name>
    <dbReference type="NCBI Taxonomy" id="715471"/>
    <lineage>
        <taxon>Bacteria</taxon>
        <taxon>Bacillati</taxon>
        <taxon>Actinomycetota</taxon>
        <taxon>Actinomycetes</taxon>
        <taxon>Pseudonocardiales</taxon>
        <taxon>Pseudonocardiaceae</taxon>
        <taxon>Amycolatopsis</taxon>
    </lineage>
</organism>
<protein>
    <submittedName>
        <fullName evidence="1">DUF2891 domain-containing protein</fullName>
    </submittedName>
</protein>
<accession>A0A9Y2MUT4</accession>
<evidence type="ECO:0000313" key="1">
    <source>
        <dbReference type="EMBL" id="WIX82165.1"/>
    </source>
</evidence>
<evidence type="ECO:0000313" key="2">
    <source>
        <dbReference type="Proteomes" id="UP001236014"/>
    </source>
</evidence>
<dbReference type="EMBL" id="CP127294">
    <property type="protein sequence ID" value="WIX82165.1"/>
    <property type="molecule type" value="Genomic_DNA"/>
</dbReference>
<dbReference type="Pfam" id="PF11199">
    <property type="entry name" value="DUF2891"/>
    <property type="match status" value="1"/>
</dbReference>
<gene>
    <name evidence="1" type="ORF">QRX50_16095</name>
</gene>
<sequence>MTSRRETQLLARAAEYSAAALRNIRKEFPNDIRSTMRFAGDFPNRPRDLYPAFYGCFDWHSCVEMHWLLVRLLRTIPDAVPADDIRTALNEHFTADALKGEAETFRTKGSRARPYGWGWALMLHHEIAGWDDPDAQTWSANLAPLSAAVTDAFLGWLPKQTYPVRTGAHNNSAFGLSRALPYARSQTENPALLTAIQDAATRWFSADTDYPAGWEPSGADFLSPALTEAELQASLLSRTDFAAWFDRFLPELPAALLTPATVSDDSDGQIAHLRGLNLSRAWCLLRVADSLPAADPRQPLLISAVEAHADPELDHVSGSDYMVEHWLACYAVLYLTAGSRDQAGRAPQRAET</sequence>
<dbReference type="AlphaFoldDB" id="A0A9Y2MUT4"/>